<dbReference type="InterPro" id="IPR006597">
    <property type="entry name" value="Sel1-like"/>
</dbReference>
<evidence type="ECO:0000313" key="4">
    <source>
        <dbReference type="Proteomes" id="UP001219933"/>
    </source>
</evidence>
<dbReference type="InterPro" id="IPR051726">
    <property type="entry name" value="Chitin_Synth_Reg"/>
</dbReference>
<feature type="region of interest" description="Disordered" evidence="2">
    <location>
        <begin position="611"/>
        <end position="682"/>
    </location>
</feature>
<keyword evidence="1" id="KW-0677">Repeat</keyword>
<dbReference type="EMBL" id="CP119880">
    <property type="protein sequence ID" value="WFD36080.1"/>
    <property type="molecule type" value="Genomic_DNA"/>
</dbReference>
<keyword evidence="4" id="KW-1185">Reference proteome</keyword>
<proteinExistence type="predicted"/>
<feature type="compositionally biased region" description="Gly residues" evidence="2">
    <location>
        <begin position="643"/>
        <end position="657"/>
    </location>
</feature>
<accession>A0AAF0EW10</accession>
<dbReference type="Proteomes" id="UP001219933">
    <property type="component" value="Chromosome 4"/>
</dbReference>
<dbReference type="Gene3D" id="1.25.40.10">
    <property type="entry name" value="Tetratricopeptide repeat domain"/>
    <property type="match status" value="1"/>
</dbReference>
<dbReference type="Pfam" id="PF08238">
    <property type="entry name" value="Sel1"/>
    <property type="match status" value="3"/>
</dbReference>
<feature type="compositionally biased region" description="Polar residues" evidence="2">
    <location>
        <begin position="69"/>
        <end position="79"/>
    </location>
</feature>
<protein>
    <recommendedName>
        <fullName evidence="5">HCP-like protein</fullName>
    </recommendedName>
</protein>
<feature type="compositionally biased region" description="Basic and acidic residues" evidence="2">
    <location>
        <begin position="630"/>
        <end position="642"/>
    </location>
</feature>
<evidence type="ECO:0000256" key="2">
    <source>
        <dbReference type="SAM" id="MobiDB-lite"/>
    </source>
</evidence>
<dbReference type="PANTHER" id="PTHR46430">
    <property type="entry name" value="PROTEIN SKT5-RELATED"/>
    <property type="match status" value="1"/>
</dbReference>
<dbReference type="AlphaFoldDB" id="A0AAF0EW10"/>
<name>A0AAF0EW10_9BASI</name>
<evidence type="ECO:0000313" key="3">
    <source>
        <dbReference type="EMBL" id="WFD36080.1"/>
    </source>
</evidence>
<feature type="compositionally biased region" description="Low complexity" evidence="2">
    <location>
        <begin position="36"/>
        <end position="46"/>
    </location>
</feature>
<evidence type="ECO:0008006" key="5">
    <source>
        <dbReference type="Google" id="ProtNLM"/>
    </source>
</evidence>
<dbReference type="SMART" id="SM00671">
    <property type="entry name" value="SEL1"/>
    <property type="match status" value="6"/>
</dbReference>
<gene>
    <name evidence="3" type="ORF">MCUN1_002951</name>
</gene>
<organism evidence="3 4">
    <name type="scientific">Malassezia cuniculi</name>
    <dbReference type="NCBI Taxonomy" id="948313"/>
    <lineage>
        <taxon>Eukaryota</taxon>
        <taxon>Fungi</taxon>
        <taxon>Dikarya</taxon>
        <taxon>Basidiomycota</taxon>
        <taxon>Ustilaginomycotina</taxon>
        <taxon>Malasseziomycetes</taxon>
        <taxon>Malasseziales</taxon>
        <taxon>Malasseziaceae</taxon>
        <taxon>Malassezia</taxon>
    </lineage>
</organism>
<dbReference type="PANTHER" id="PTHR46430:SF2">
    <property type="entry name" value="CHITIN SYNTHASE REGULATORY FACTOR 4"/>
    <property type="match status" value="1"/>
</dbReference>
<feature type="compositionally biased region" description="Basic and acidic residues" evidence="2">
    <location>
        <begin position="671"/>
        <end position="682"/>
    </location>
</feature>
<reference evidence="3" key="1">
    <citation type="submission" date="2023-03" db="EMBL/GenBank/DDBJ databases">
        <title>Mating type loci evolution in Malassezia.</title>
        <authorList>
            <person name="Coelho M.A."/>
        </authorList>
    </citation>
    <scope>NUCLEOTIDE SEQUENCE</scope>
    <source>
        <strain evidence="3">CBS 11721</strain>
    </source>
</reference>
<evidence type="ECO:0000256" key="1">
    <source>
        <dbReference type="ARBA" id="ARBA00022737"/>
    </source>
</evidence>
<feature type="compositionally biased region" description="Low complexity" evidence="2">
    <location>
        <begin position="140"/>
        <end position="150"/>
    </location>
</feature>
<sequence>MSFLPELPSGFGRDSAYPPMPMRPSAGTSPPRHYNAAAGSSPGSPARPVFMAPPSDGSMRPGDIVAPQRPSSVPPQTNALHAPAGAVASMGAQPFRDTRHNRAPSPAYRPLTPEVPLASDHDHLRPPSTPPRQVQHAYQRPHSPQRQQSPVIHRQSSPVMHRQPSPVPPPAPAARRQASPPPLPTLHLPITNAKTLGEQREAALASAQDMEILRWASKTLKYVEHMHAVDAPVDEQVEQWVDEAIIHIVQVASSPNPEPEALFARGELLASGAFPTYVSKDLRSAFSDFEQSARRGWAPSWYRIGCDYEMVGDISRARSAFERGAKARDVSSRFRLGVAYVLGELELGQDVPRGVALIRSAADEANENAPHAAYAYGLMLAGEQYTAEVPLDVLAPGSSRAELAPLAKRYLERAAYFNLPAAQYKCGECYEHAQLSFPFDPLLSVQYYSAASQGGDSDADMALSKWFLCGAANCFDKNEHLAWTFADRAARHQLPTAEFAMGYYYEVGIGVTPDVEKCKEWYRKAAAQGNRDAAERLAALEHEEVLSRAQHQQHLDAHMYAQHTAAMNQPASRARVDQSGSTVYGYAGHGAAPQHTEMARSQTMRMVDVSARTPTGSVRVRPGGAVPGTHRPDTRPGREVPKKGGGSGSGSGTGGSTGTSSGPTTFSEMGIKTKHERDCVIM</sequence>
<feature type="region of interest" description="Disordered" evidence="2">
    <location>
        <begin position="1"/>
        <end position="186"/>
    </location>
</feature>
<dbReference type="InterPro" id="IPR011990">
    <property type="entry name" value="TPR-like_helical_dom_sf"/>
</dbReference>
<dbReference type="SUPFAM" id="SSF81901">
    <property type="entry name" value="HCP-like"/>
    <property type="match status" value="2"/>
</dbReference>